<proteinExistence type="predicted"/>
<dbReference type="GeneID" id="95584831"/>
<dbReference type="RefSeq" id="WP_316686229.1">
    <property type="nucleotide sequence ID" value="NZ_CP103837.1"/>
</dbReference>
<accession>A0ABZ0D9N9</accession>
<gene>
    <name evidence="1" type="ORF">NYR99_13115</name>
</gene>
<sequence>MPSRKQAIAGLESVIQMAETPNARPTIKLLESISAGIREAVDLLRTPDSARKRLDFMLLAIQQSTEIKVHERNGAVLRRAHIIDPELYHWAMSQLHELAISP</sequence>
<name>A0ABZ0D9N9_9XANT</name>
<dbReference type="EMBL" id="CP103840">
    <property type="protein sequence ID" value="WOB24739.1"/>
    <property type="molecule type" value="Genomic_DNA"/>
</dbReference>
<keyword evidence="2" id="KW-1185">Reference proteome</keyword>
<evidence type="ECO:0000313" key="2">
    <source>
        <dbReference type="Proteomes" id="UP001304534"/>
    </source>
</evidence>
<protein>
    <submittedName>
        <fullName evidence="1">Uncharacterized protein</fullName>
    </submittedName>
</protein>
<reference evidence="1 2" key="1">
    <citation type="submission" date="2022-08" db="EMBL/GenBank/DDBJ databases">
        <title>Whole genome sequencing-based tracing of a 2022 introduction and outbreak of Xanthomonas hortorum pv. pelargonii.</title>
        <authorList>
            <person name="Iruegas-Bocardo F."/>
            <person name="Weisberg A.K."/>
            <person name="Riutta E.R."/>
            <person name="Kilday K."/>
            <person name="Bonkowski J.C."/>
            <person name="Creswell T."/>
            <person name="Daughtrey M.L."/>
            <person name="Rane K."/>
            <person name="Grunwald N.J."/>
            <person name="Chang J.H."/>
            <person name="Putnam M.L."/>
        </authorList>
    </citation>
    <scope>NUCLEOTIDE SEQUENCE [LARGE SCALE GENOMIC DNA]</scope>
    <source>
        <strain evidence="1 2">22-325</strain>
    </source>
</reference>
<dbReference type="Proteomes" id="UP001304534">
    <property type="component" value="Chromosome"/>
</dbReference>
<evidence type="ECO:0000313" key="1">
    <source>
        <dbReference type="EMBL" id="WOB24739.1"/>
    </source>
</evidence>
<organism evidence="1 2">
    <name type="scientific">Xanthomonas dyei</name>
    <dbReference type="NCBI Taxonomy" id="743699"/>
    <lineage>
        <taxon>Bacteria</taxon>
        <taxon>Pseudomonadati</taxon>
        <taxon>Pseudomonadota</taxon>
        <taxon>Gammaproteobacteria</taxon>
        <taxon>Lysobacterales</taxon>
        <taxon>Lysobacteraceae</taxon>
        <taxon>Xanthomonas</taxon>
    </lineage>
</organism>